<proteinExistence type="inferred from homology"/>
<dbReference type="InterPro" id="IPR002781">
    <property type="entry name" value="TM_pro_TauE-like"/>
</dbReference>
<dbReference type="Proteomes" id="UP000199302">
    <property type="component" value="Unassembled WGS sequence"/>
</dbReference>
<dbReference type="InterPro" id="IPR052017">
    <property type="entry name" value="TSUP"/>
</dbReference>
<protein>
    <recommendedName>
        <fullName evidence="8">Probable membrane transporter protein</fullName>
    </recommendedName>
</protein>
<keyword evidence="4 8" id="KW-1003">Cell membrane</keyword>
<evidence type="ECO:0000256" key="4">
    <source>
        <dbReference type="ARBA" id="ARBA00022475"/>
    </source>
</evidence>
<dbReference type="Pfam" id="PF01925">
    <property type="entry name" value="TauE"/>
    <property type="match status" value="1"/>
</dbReference>
<keyword evidence="5 8" id="KW-0812">Transmembrane</keyword>
<dbReference type="EMBL" id="FOYI01000009">
    <property type="protein sequence ID" value="SFR14669.1"/>
    <property type="molecule type" value="Genomic_DNA"/>
</dbReference>
<keyword evidence="7 8" id="KW-0472">Membrane</keyword>
<accession>A0A1I6EA92</accession>
<evidence type="ECO:0000256" key="2">
    <source>
        <dbReference type="ARBA" id="ARBA00009142"/>
    </source>
</evidence>
<dbReference type="GO" id="GO:0005886">
    <property type="term" value="C:plasma membrane"/>
    <property type="evidence" value="ECO:0007669"/>
    <property type="project" value="UniProtKB-SubCell"/>
</dbReference>
<reference evidence="9 10" key="1">
    <citation type="submission" date="2016-10" db="EMBL/GenBank/DDBJ databases">
        <authorList>
            <person name="de Groot N.N."/>
        </authorList>
    </citation>
    <scope>NUCLEOTIDE SEQUENCE [LARGE SCALE GENOMIC DNA]</scope>
    <source>
        <strain evidence="10">KMM 9023,NRIC 0796,JCM 17311,KCTC 23692</strain>
    </source>
</reference>
<organism evidence="9 10">
    <name type="scientific">Poseidonocella sedimentorum</name>
    <dbReference type="NCBI Taxonomy" id="871652"/>
    <lineage>
        <taxon>Bacteria</taxon>
        <taxon>Pseudomonadati</taxon>
        <taxon>Pseudomonadota</taxon>
        <taxon>Alphaproteobacteria</taxon>
        <taxon>Rhodobacterales</taxon>
        <taxon>Roseobacteraceae</taxon>
        <taxon>Poseidonocella</taxon>
    </lineage>
</organism>
<feature type="transmembrane region" description="Helical" evidence="8">
    <location>
        <begin position="40"/>
        <end position="60"/>
    </location>
</feature>
<sequence length="246" mass="25185">MLTSPTFLAVTAVFFAAFLRGMAGFGFALAAVPIISLVLPPAEAVAMGVLLQIVVGFGDLRTHRGQIDAPSLTRLTLGSLVGTPVGLVALTALSPDAARILIAAAILVGLALIARKAPPEPRPHNALALVAGVASGAFSGLAAIPGPPAVAYYLGTGIDAVRTRASLLIFFFIVSVLATPGLILAGAINGRTLWLSLVSIPALFAGTWLGTEAFARLDHGQYRRVAIIVMALSAVLAGWRGVSAYV</sequence>
<dbReference type="OrthoDB" id="7345770at2"/>
<gene>
    <name evidence="9" type="ORF">SAMN04515673_10912</name>
</gene>
<feature type="transmembrane region" description="Helical" evidence="8">
    <location>
        <begin position="192"/>
        <end position="210"/>
    </location>
</feature>
<evidence type="ECO:0000256" key="1">
    <source>
        <dbReference type="ARBA" id="ARBA00004651"/>
    </source>
</evidence>
<feature type="transmembrane region" description="Helical" evidence="8">
    <location>
        <begin position="97"/>
        <end position="114"/>
    </location>
</feature>
<evidence type="ECO:0000256" key="5">
    <source>
        <dbReference type="ARBA" id="ARBA00022692"/>
    </source>
</evidence>
<keyword evidence="10" id="KW-1185">Reference proteome</keyword>
<comment type="subcellular location">
    <subcellularLocation>
        <location evidence="1 8">Cell membrane</location>
        <topology evidence="1 8">Multi-pass membrane protein</topology>
    </subcellularLocation>
</comment>
<evidence type="ECO:0000313" key="10">
    <source>
        <dbReference type="Proteomes" id="UP000199302"/>
    </source>
</evidence>
<evidence type="ECO:0000256" key="8">
    <source>
        <dbReference type="RuleBase" id="RU363041"/>
    </source>
</evidence>
<dbReference type="RefSeq" id="WP_092081434.1">
    <property type="nucleotide sequence ID" value="NZ_FOYI01000009.1"/>
</dbReference>
<keyword evidence="6 8" id="KW-1133">Transmembrane helix</keyword>
<feature type="transmembrane region" description="Helical" evidence="8">
    <location>
        <begin position="165"/>
        <end position="185"/>
    </location>
</feature>
<dbReference type="PANTHER" id="PTHR30269">
    <property type="entry name" value="TRANSMEMBRANE PROTEIN YFCA"/>
    <property type="match status" value="1"/>
</dbReference>
<keyword evidence="3" id="KW-0813">Transport</keyword>
<evidence type="ECO:0000256" key="6">
    <source>
        <dbReference type="ARBA" id="ARBA00022989"/>
    </source>
</evidence>
<feature type="transmembrane region" description="Helical" evidence="8">
    <location>
        <begin position="222"/>
        <end position="242"/>
    </location>
</feature>
<evidence type="ECO:0000256" key="7">
    <source>
        <dbReference type="ARBA" id="ARBA00023136"/>
    </source>
</evidence>
<evidence type="ECO:0000313" key="9">
    <source>
        <dbReference type="EMBL" id="SFR14669.1"/>
    </source>
</evidence>
<comment type="similarity">
    <text evidence="2 8">Belongs to the 4-toluene sulfonate uptake permease (TSUP) (TC 2.A.102) family.</text>
</comment>
<name>A0A1I6EA92_9RHOB</name>
<dbReference type="AlphaFoldDB" id="A0A1I6EA92"/>
<evidence type="ECO:0000256" key="3">
    <source>
        <dbReference type="ARBA" id="ARBA00022448"/>
    </source>
</evidence>
<dbReference type="STRING" id="871652.SAMN04515673_10912"/>
<feature type="transmembrane region" description="Helical" evidence="8">
    <location>
        <begin position="126"/>
        <end position="145"/>
    </location>
</feature>
<feature type="transmembrane region" description="Helical" evidence="8">
    <location>
        <begin position="72"/>
        <end position="91"/>
    </location>
</feature>
<dbReference type="PANTHER" id="PTHR30269:SF37">
    <property type="entry name" value="MEMBRANE TRANSPORTER PROTEIN"/>
    <property type="match status" value="1"/>
</dbReference>